<dbReference type="SUPFAM" id="SSF101116">
    <property type="entry name" value="Flagellar export chaperone FliS"/>
    <property type="match status" value="1"/>
</dbReference>
<keyword evidence="7" id="KW-0282">Flagellum</keyword>
<dbReference type="Pfam" id="PF02561">
    <property type="entry name" value="FliS"/>
    <property type="match status" value="1"/>
</dbReference>
<keyword evidence="8" id="KW-1185">Reference proteome</keyword>
<evidence type="ECO:0000256" key="3">
    <source>
        <dbReference type="ARBA" id="ARBA00022490"/>
    </source>
</evidence>
<keyword evidence="7" id="KW-0966">Cell projection</keyword>
<proteinExistence type="inferred from homology"/>
<evidence type="ECO:0000256" key="1">
    <source>
        <dbReference type="ARBA" id="ARBA00004514"/>
    </source>
</evidence>
<evidence type="ECO:0000313" key="8">
    <source>
        <dbReference type="Proteomes" id="UP001519289"/>
    </source>
</evidence>
<name>A0ABS4JNB6_9FIRM</name>
<dbReference type="RefSeq" id="WP_209465172.1">
    <property type="nucleotide sequence ID" value="NZ_JAGGLG010000002.1"/>
</dbReference>
<dbReference type="PANTHER" id="PTHR34773:SF1">
    <property type="entry name" value="FLAGELLAR SECRETION CHAPERONE FLIS"/>
    <property type="match status" value="1"/>
</dbReference>
<evidence type="ECO:0000256" key="5">
    <source>
        <dbReference type="ARBA" id="ARBA00023186"/>
    </source>
</evidence>
<protein>
    <recommendedName>
        <fullName evidence="6">Flagellar secretion chaperone FliS</fullName>
    </recommendedName>
</protein>
<dbReference type="NCBIfam" id="TIGR00208">
    <property type="entry name" value="fliS"/>
    <property type="match status" value="1"/>
</dbReference>
<reference evidence="7 8" key="1">
    <citation type="submission" date="2021-03" db="EMBL/GenBank/DDBJ databases">
        <title>Genomic Encyclopedia of Type Strains, Phase IV (KMG-IV): sequencing the most valuable type-strain genomes for metagenomic binning, comparative biology and taxonomic classification.</title>
        <authorList>
            <person name="Goeker M."/>
        </authorList>
    </citation>
    <scope>NUCLEOTIDE SEQUENCE [LARGE SCALE GENOMIC DNA]</scope>
    <source>
        <strain evidence="7 8">DSM 27138</strain>
    </source>
</reference>
<evidence type="ECO:0000256" key="6">
    <source>
        <dbReference type="PIRNR" id="PIRNR039090"/>
    </source>
</evidence>
<comment type="subcellular location">
    <subcellularLocation>
        <location evidence="1 6">Cytoplasm</location>
        <location evidence="1 6">Cytosol</location>
    </subcellularLocation>
</comment>
<dbReference type="InterPro" id="IPR036584">
    <property type="entry name" value="FliS_sf"/>
</dbReference>
<dbReference type="Gene3D" id="1.20.120.340">
    <property type="entry name" value="Flagellar protein FliS"/>
    <property type="match status" value="1"/>
</dbReference>
<keyword evidence="7" id="KW-0969">Cilium</keyword>
<dbReference type="PIRSF" id="PIRSF039090">
    <property type="entry name" value="Flis"/>
    <property type="match status" value="1"/>
</dbReference>
<dbReference type="EMBL" id="JAGGLG010000002">
    <property type="protein sequence ID" value="MBP2017020.1"/>
    <property type="molecule type" value="Genomic_DNA"/>
</dbReference>
<keyword evidence="4 6" id="KW-1005">Bacterial flagellum biogenesis</keyword>
<keyword evidence="5" id="KW-0143">Chaperone</keyword>
<dbReference type="PANTHER" id="PTHR34773">
    <property type="entry name" value="FLAGELLAR SECRETION CHAPERONE FLIS"/>
    <property type="match status" value="1"/>
</dbReference>
<dbReference type="CDD" id="cd16098">
    <property type="entry name" value="FliS"/>
    <property type="match status" value="1"/>
</dbReference>
<comment type="similarity">
    <text evidence="2 6">Belongs to the FliS family.</text>
</comment>
<evidence type="ECO:0000256" key="4">
    <source>
        <dbReference type="ARBA" id="ARBA00022795"/>
    </source>
</evidence>
<evidence type="ECO:0000313" key="7">
    <source>
        <dbReference type="EMBL" id="MBP2017020.1"/>
    </source>
</evidence>
<comment type="caution">
    <text evidence="7">The sequence shown here is derived from an EMBL/GenBank/DDBJ whole genome shotgun (WGS) entry which is preliminary data.</text>
</comment>
<sequence length="132" mass="14619">MTNVNGLNQYRTYQAETVAPEDQIALLYQGAQRFIDRAVAALEQERFIEVSENVGKAQRIFAELSAALNPAAGEISQNLARLYDYWTWRLSQGLIRKDAAALREVSATVGDLAGAWAEAARQVRVQRAQAHG</sequence>
<keyword evidence="3 6" id="KW-0963">Cytoplasm</keyword>
<accession>A0ABS4JNB6</accession>
<organism evidence="7 8">
    <name type="scientific">Symbiobacterium terraclitae</name>
    <dbReference type="NCBI Taxonomy" id="557451"/>
    <lineage>
        <taxon>Bacteria</taxon>
        <taxon>Bacillati</taxon>
        <taxon>Bacillota</taxon>
        <taxon>Clostridia</taxon>
        <taxon>Eubacteriales</taxon>
        <taxon>Symbiobacteriaceae</taxon>
        <taxon>Symbiobacterium</taxon>
    </lineage>
</organism>
<evidence type="ECO:0000256" key="2">
    <source>
        <dbReference type="ARBA" id="ARBA00008787"/>
    </source>
</evidence>
<dbReference type="InterPro" id="IPR003713">
    <property type="entry name" value="FliS"/>
</dbReference>
<gene>
    <name evidence="7" type="ORF">J2Z79_000394</name>
</gene>
<dbReference type="Proteomes" id="UP001519289">
    <property type="component" value="Unassembled WGS sequence"/>
</dbReference>